<evidence type="ECO:0000256" key="4">
    <source>
        <dbReference type="ARBA" id="ARBA00022741"/>
    </source>
</evidence>
<dbReference type="EMBL" id="JAGKQM010000014">
    <property type="protein sequence ID" value="KAH0884876.1"/>
    <property type="molecule type" value="Genomic_DNA"/>
</dbReference>
<dbReference type="Pfam" id="PF01061">
    <property type="entry name" value="ABC2_membrane"/>
    <property type="match status" value="3"/>
</dbReference>
<feature type="transmembrane region" description="Helical" evidence="8">
    <location>
        <begin position="386"/>
        <end position="407"/>
    </location>
</feature>
<evidence type="ECO:0000256" key="3">
    <source>
        <dbReference type="ARBA" id="ARBA00022692"/>
    </source>
</evidence>
<keyword evidence="7 8" id="KW-0472">Membrane</keyword>
<feature type="transmembrane region" description="Helical" evidence="8">
    <location>
        <begin position="1021"/>
        <end position="1042"/>
    </location>
</feature>
<dbReference type="PANTHER" id="PTHR48041:SF11">
    <property type="entry name" value="ABC TRANSPORTER G FAMILY MEMBER 16"/>
    <property type="match status" value="1"/>
</dbReference>
<feature type="transmembrane region" description="Helical" evidence="8">
    <location>
        <begin position="419"/>
        <end position="440"/>
    </location>
</feature>
<proteinExistence type="predicted"/>
<keyword evidence="6 8" id="KW-1133">Transmembrane helix</keyword>
<evidence type="ECO:0000256" key="7">
    <source>
        <dbReference type="ARBA" id="ARBA00023136"/>
    </source>
</evidence>
<dbReference type="InterPro" id="IPR027417">
    <property type="entry name" value="P-loop_NTPase"/>
</dbReference>
<keyword evidence="11" id="KW-1185">Reference proteome</keyword>
<feature type="transmembrane region" description="Helical" evidence="8">
    <location>
        <begin position="1780"/>
        <end position="1802"/>
    </location>
</feature>
<evidence type="ECO:0000259" key="9">
    <source>
        <dbReference type="PROSITE" id="PS50893"/>
    </source>
</evidence>
<keyword evidence="4" id="KW-0547">Nucleotide-binding</keyword>
<evidence type="ECO:0000256" key="2">
    <source>
        <dbReference type="ARBA" id="ARBA00022448"/>
    </source>
</evidence>
<sequence>MHKNALNLAVKMPRVAAESQEISLDGGWESPTLGELLKDLEDGHRKKDSGEDASVHHVLDVASPETRPVPFLLSFNNLCYDVRGKADSVKTLLNDVSGEVCDGDVLAVLGASGAGKSTLIDALAGRVSSLRGTVTLNGEKVLKSQLLKVISAYVMQDDLLFPMLTVKETLMFASEFRLPRSLSKSKKMERVEALIDKLGLRNAADTIIGDEGHRGVSGGERRRVSIGADIIHDPIVLFLDEPTSGLDSTNAFMVVQVLKRIARSGSMVIMSIHQPSARIIDLLDRLIILSRGKSVFSGYPTSLPQFLSDFGHPVPGKENITEFALDLVRELEGSTKGTEEGKLVSGSTSSNPISMETVSYANTPLVEAYILSKRYIKNWSRTPELIITRLATVLVTGLILATIYWRLDNTPRGAQERMAFFSFAMSTMFYTCADNLPVFIHERYIFLRETTHNAYRTYSYVISHVLVSLPQLLALSIAFAVTTFWTVGLSGGLESFLYYCLIIYAAFWSGSSFVTFISGLIPNVMISFMVTISYLSYCLLMGGFFINRDRIPGYWIWFHYISLMKYPYEAVLINEFDDPSRCFVRGVQITESTCLRTGPDLLLQQGISQLSKWDCLWVTFAWGIFFRILFYLSLLFGSKNKRTEMLQQDAVINVDLPETRPIPLLSLAFNDLTYKVTLPRRFGFRSRRSPAQVKTLLNGITGETKEGEILAILGASGSGKSTLIDALAGRISEGSLKGTVTLNGEALQSRVLQVISAYVMQDDLLFPMLTVQETLMFAAEFRLPRSLPKSKKRDRVETLIDQLGLRTVKNTMIGDEGHRGVSGGERRRVSIGTDIIHDPIVLFLDEPTSGLDSTSAFMVVQVLKKIACSGSIVFMSIHQPSCRIMEFLDRLLVLSSGQCVFSDSPATLPLFFSEFGRPIPDKENNAEFTLDLIKDLEGSSEGARRLVEFNRSWQQKKLRGSQEPHHNSSPLIETINASITRGKLVTTSYNSKASYVNPWWVETLILAKRYMINWTRTPELIGTRVFIVMMTGFLLATVYWRVDDSPRGVQERLSFFSFAMATMFYSCADGLPAFIQERYIFMRETAHNAYRRSSYVISHSLVTLPHLFALSVGFAATTFWFVGLNGGIAGFIYYLLIIFASFWSGCSFVTFVSGVIPNVMMSYMVTFGYLSYCLLFSGFYINRDRIHLYWIWIHYISLLKYPYEAVLHNEFDDPSPEDHSADNTTPYHSMEIGSSLTLGQLLKNVSDVRKVDVGDETPLHSSQGDQDYDDLMRPVPFVLSFNNLTYNVSVRRKFDLIPRRSLSSSKTKTLLDNISGETRDGEILAVLGASGSGKSTLIDALANRIAKGSLKGKVTLNGEPLQSRTLKVISAYVMQDDLLFPMLTVEETLMFAAEFRLPRSLPKSKKKLRVQTLIEQLGIKNAANTIIGDEGHRGISGGERRRVSIGIDIIHDPIVLFLDEPTSGLDSTSAFMVVNVLKKIAESGSIVIMSIHQPSHRVLGLLNRLIFLSRGKTVFSGSPASLPGFFARFGSPVPENENQTEFALDLIRELEGSAGGTRGLVEFNKRWQEMKNLSPPASPNPNLTLKEAISASISRGKLVSGGGGGGGSSVASHGGFANPFWIEIKTLTERSILNSRRQPELFGTRLVTVLITGFILATVFWRLDNSPKGVQERLGFFAFAMSTMFYTCADALPVFLQERYIFMRETAYNAYRRSSYVLSHAVVSLPSLIFLSLAFAATTFWAVGLEGGPMGFLFYCLIIFASFWSGSSFVTFLSGVVPHVMLGYTIVVAILAYFLLFSGFFINRDRIPQYWLWFHYLSLVKYPYEAVLQNEFSDPMECFVRGVQMFDNTPLGQLSYGMKLRLLDSVSRSIGMRITGSTCLTTGADILKQQGVTELSKWSCLLVTIGFGFFFRQEQEEVRMRWL</sequence>
<keyword evidence="5" id="KW-0067">ATP-binding</keyword>
<dbReference type="PROSITE" id="PS50893">
    <property type="entry name" value="ABC_TRANSPORTER_2"/>
    <property type="match status" value="3"/>
</dbReference>
<evidence type="ECO:0000256" key="6">
    <source>
        <dbReference type="ARBA" id="ARBA00022989"/>
    </source>
</evidence>
<feature type="transmembrane region" description="Helical" evidence="8">
    <location>
        <begin position="496"/>
        <end position="517"/>
    </location>
</feature>
<dbReference type="InterPro" id="IPR050352">
    <property type="entry name" value="ABCG_transporters"/>
</dbReference>
<feature type="transmembrane region" description="Helical" evidence="8">
    <location>
        <begin position="1642"/>
        <end position="1663"/>
    </location>
</feature>
<dbReference type="InterPro" id="IPR003593">
    <property type="entry name" value="AAA+_ATPase"/>
</dbReference>
<dbReference type="PANTHER" id="PTHR48041">
    <property type="entry name" value="ABC TRANSPORTER G FAMILY MEMBER 28"/>
    <property type="match status" value="1"/>
</dbReference>
<comment type="subcellular location">
    <subcellularLocation>
        <location evidence="1">Membrane</location>
        <topology evidence="1">Multi-pass membrane protein</topology>
    </subcellularLocation>
</comment>
<feature type="transmembrane region" description="Helical" evidence="8">
    <location>
        <begin position="1128"/>
        <end position="1151"/>
    </location>
</feature>
<feature type="transmembrane region" description="Helical" evidence="8">
    <location>
        <begin position="524"/>
        <end position="546"/>
    </location>
</feature>
<evidence type="ECO:0000256" key="8">
    <source>
        <dbReference type="SAM" id="Phobius"/>
    </source>
</evidence>
<dbReference type="InterPro" id="IPR017871">
    <property type="entry name" value="ABC_transporter-like_CS"/>
</dbReference>
<reference evidence="10 11" key="1">
    <citation type="submission" date="2021-05" db="EMBL/GenBank/DDBJ databases">
        <title>Genome Assembly of Synthetic Allotetraploid Brassica napus Reveals Homoeologous Exchanges between Subgenomes.</title>
        <authorList>
            <person name="Davis J.T."/>
        </authorList>
    </citation>
    <scope>NUCLEOTIDE SEQUENCE [LARGE SCALE GENOMIC DNA]</scope>
    <source>
        <strain evidence="11">cv. Da-Ae</strain>
        <tissue evidence="10">Seedling</tissue>
    </source>
</reference>
<feature type="domain" description="ABC transporter" evidence="9">
    <location>
        <begin position="1279"/>
        <end position="1535"/>
    </location>
</feature>
<feature type="transmembrane region" description="Helical" evidence="8">
    <location>
        <begin position="1054"/>
        <end position="1075"/>
    </location>
</feature>
<dbReference type="InterPro" id="IPR013525">
    <property type="entry name" value="ABC2_TM"/>
</dbReference>
<evidence type="ECO:0000313" key="10">
    <source>
        <dbReference type="EMBL" id="KAH0884876.1"/>
    </source>
</evidence>
<name>A0ABQ7ZX98_BRANA</name>
<feature type="transmembrane region" description="Helical" evidence="8">
    <location>
        <begin position="616"/>
        <end position="636"/>
    </location>
</feature>
<evidence type="ECO:0000313" key="11">
    <source>
        <dbReference type="Proteomes" id="UP000824890"/>
    </source>
</evidence>
<dbReference type="InterPro" id="IPR003439">
    <property type="entry name" value="ABC_transporter-like_ATP-bd"/>
</dbReference>
<dbReference type="Proteomes" id="UP000824890">
    <property type="component" value="Unassembled WGS sequence"/>
</dbReference>
<feature type="transmembrane region" description="Helical" evidence="8">
    <location>
        <begin position="461"/>
        <end position="484"/>
    </location>
</feature>
<evidence type="ECO:0000256" key="5">
    <source>
        <dbReference type="ARBA" id="ARBA00022840"/>
    </source>
</evidence>
<accession>A0ABQ7ZX98</accession>
<dbReference type="Gene3D" id="3.40.50.300">
    <property type="entry name" value="P-loop containing nucleotide triphosphate hydrolases"/>
    <property type="match status" value="3"/>
</dbReference>
<keyword evidence="3 8" id="KW-0812">Transmembrane</keyword>
<organism evidence="10 11">
    <name type="scientific">Brassica napus</name>
    <name type="common">Rape</name>
    <dbReference type="NCBI Taxonomy" id="3708"/>
    <lineage>
        <taxon>Eukaryota</taxon>
        <taxon>Viridiplantae</taxon>
        <taxon>Streptophyta</taxon>
        <taxon>Embryophyta</taxon>
        <taxon>Tracheophyta</taxon>
        <taxon>Spermatophyta</taxon>
        <taxon>Magnoliopsida</taxon>
        <taxon>eudicotyledons</taxon>
        <taxon>Gunneridae</taxon>
        <taxon>Pentapetalae</taxon>
        <taxon>rosids</taxon>
        <taxon>malvids</taxon>
        <taxon>Brassicales</taxon>
        <taxon>Brassicaceae</taxon>
        <taxon>Brassiceae</taxon>
        <taxon>Brassica</taxon>
    </lineage>
</organism>
<dbReference type="PROSITE" id="PS00211">
    <property type="entry name" value="ABC_TRANSPORTER_1"/>
    <property type="match status" value="3"/>
</dbReference>
<feature type="non-terminal residue" evidence="10">
    <location>
        <position position="1923"/>
    </location>
</feature>
<keyword evidence="2" id="KW-0813">Transport</keyword>
<gene>
    <name evidence="10" type="ORF">HID58_060972</name>
</gene>
<protein>
    <recommendedName>
        <fullName evidence="9">ABC transporter domain-containing protein</fullName>
    </recommendedName>
</protein>
<feature type="transmembrane region" description="Helical" evidence="8">
    <location>
        <begin position="1163"/>
        <end position="1181"/>
    </location>
</feature>
<feature type="domain" description="ABC transporter" evidence="9">
    <location>
        <begin position="667"/>
        <end position="921"/>
    </location>
</feature>
<dbReference type="SMART" id="SM00382">
    <property type="entry name" value="AAA"/>
    <property type="match status" value="3"/>
</dbReference>
<feature type="transmembrane region" description="Helical" evidence="8">
    <location>
        <begin position="1717"/>
        <end position="1740"/>
    </location>
</feature>
<dbReference type="SUPFAM" id="SSF52540">
    <property type="entry name" value="P-loop containing nucleoside triphosphate hydrolases"/>
    <property type="match status" value="3"/>
</dbReference>
<dbReference type="Pfam" id="PF00005">
    <property type="entry name" value="ABC_tran"/>
    <property type="match status" value="3"/>
</dbReference>
<feature type="domain" description="ABC transporter" evidence="9">
    <location>
        <begin position="73"/>
        <end position="316"/>
    </location>
</feature>
<evidence type="ECO:0000256" key="1">
    <source>
        <dbReference type="ARBA" id="ARBA00004141"/>
    </source>
</evidence>
<feature type="transmembrane region" description="Helical" evidence="8">
    <location>
        <begin position="1096"/>
        <end position="1122"/>
    </location>
</feature>
<comment type="caution">
    <text evidence="10">The sequence shown here is derived from an EMBL/GenBank/DDBJ whole genome shotgun (WGS) entry which is preliminary data.</text>
</comment>
<feature type="transmembrane region" description="Helical" evidence="8">
    <location>
        <begin position="1675"/>
        <end position="1696"/>
    </location>
</feature>
<feature type="transmembrane region" description="Helical" evidence="8">
    <location>
        <begin position="1752"/>
        <end position="1773"/>
    </location>
</feature>